<keyword evidence="2" id="KW-1185">Reference proteome</keyword>
<organism evidence="1 2">
    <name type="scientific">Agromyces mediolanus</name>
    <name type="common">Corynebacterium mediolanum</name>
    <dbReference type="NCBI Taxonomy" id="41986"/>
    <lineage>
        <taxon>Bacteria</taxon>
        <taxon>Bacillati</taxon>
        <taxon>Actinomycetota</taxon>
        <taxon>Actinomycetes</taxon>
        <taxon>Micrococcales</taxon>
        <taxon>Microbacteriaceae</taxon>
        <taxon>Agromyces</taxon>
    </lineage>
</organism>
<gene>
    <name evidence="1" type="ORF">GCM10010196_22540</name>
</gene>
<name>A0A918CK50_AGRME</name>
<proteinExistence type="predicted"/>
<reference evidence="1" key="2">
    <citation type="submission" date="2020-09" db="EMBL/GenBank/DDBJ databases">
        <authorList>
            <person name="Sun Q."/>
            <person name="Ohkuma M."/>
        </authorList>
    </citation>
    <scope>NUCLEOTIDE SEQUENCE</scope>
    <source>
        <strain evidence="1">JCM 3346</strain>
    </source>
</reference>
<comment type="caution">
    <text evidence="1">The sequence shown here is derived from an EMBL/GenBank/DDBJ whole genome shotgun (WGS) entry which is preliminary data.</text>
</comment>
<dbReference type="AlphaFoldDB" id="A0A918CK50"/>
<sequence length="59" mass="6157">MRVGTSATAALVRARAGAGDVVDMGAPTSGDDIVRGRPIDCSTRAIRALIAGYPRWIED</sequence>
<protein>
    <submittedName>
        <fullName evidence="1">Uncharacterized protein</fullName>
    </submittedName>
</protein>
<evidence type="ECO:0000313" key="2">
    <source>
        <dbReference type="Proteomes" id="UP000610303"/>
    </source>
</evidence>
<evidence type="ECO:0000313" key="1">
    <source>
        <dbReference type="EMBL" id="GGR28258.1"/>
    </source>
</evidence>
<reference evidence="1" key="1">
    <citation type="journal article" date="2014" name="Int. J. Syst. Evol. Microbiol.">
        <title>Complete genome sequence of Corynebacterium casei LMG S-19264T (=DSM 44701T), isolated from a smear-ripened cheese.</title>
        <authorList>
            <consortium name="US DOE Joint Genome Institute (JGI-PGF)"/>
            <person name="Walter F."/>
            <person name="Albersmeier A."/>
            <person name="Kalinowski J."/>
            <person name="Ruckert C."/>
        </authorList>
    </citation>
    <scope>NUCLEOTIDE SEQUENCE</scope>
    <source>
        <strain evidence="1">JCM 3346</strain>
    </source>
</reference>
<dbReference type="EMBL" id="BMRJ01000002">
    <property type="protein sequence ID" value="GGR28258.1"/>
    <property type="molecule type" value="Genomic_DNA"/>
</dbReference>
<dbReference type="Proteomes" id="UP000610303">
    <property type="component" value="Unassembled WGS sequence"/>
</dbReference>
<accession>A0A918CK50</accession>